<dbReference type="InterPro" id="IPR036390">
    <property type="entry name" value="WH_DNA-bd_sf"/>
</dbReference>
<dbReference type="Gene3D" id="1.10.10.10">
    <property type="entry name" value="Winged helix-like DNA-binding domain superfamily/Winged helix DNA-binding domain"/>
    <property type="match status" value="1"/>
</dbReference>
<dbReference type="GO" id="GO:0003700">
    <property type="term" value="F:DNA-binding transcription factor activity"/>
    <property type="evidence" value="ECO:0007669"/>
    <property type="project" value="InterPro"/>
</dbReference>
<dbReference type="AlphaFoldDB" id="A0A919FCC2"/>
<dbReference type="RefSeq" id="WP_190209100.1">
    <property type="nucleotide sequence ID" value="NZ_BNBO01000002.1"/>
</dbReference>
<dbReference type="SMART" id="SM00347">
    <property type="entry name" value="HTH_MARR"/>
    <property type="match status" value="1"/>
</dbReference>
<evidence type="ECO:0000313" key="3">
    <source>
        <dbReference type="EMBL" id="GHH60455.1"/>
    </source>
</evidence>
<dbReference type="SUPFAM" id="SSF46785">
    <property type="entry name" value="Winged helix' DNA-binding domain"/>
    <property type="match status" value="1"/>
</dbReference>
<sequence length="176" mass="18964">MSSERQAADEPGEPEPAPPARPPRGAAFLLTQLGTHAAERFAVRVAELGLTPPDIGLLRTIATRPGRSQRALAAELGVVPSRVVALIDHLDGKGLVERRRSTEDRRNHELYLSEEGGRLLGEVWGIAAAHEDDILSALDDGQRDRLTELLGLVAAQQGLTPGVHPGYRNLPDGRRS</sequence>
<organism evidence="3 4">
    <name type="scientific">Kitasatospora indigofera</name>
    <dbReference type="NCBI Taxonomy" id="67307"/>
    <lineage>
        <taxon>Bacteria</taxon>
        <taxon>Bacillati</taxon>
        <taxon>Actinomycetota</taxon>
        <taxon>Actinomycetes</taxon>
        <taxon>Kitasatosporales</taxon>
        <taxon>Streptomycetaceae</taxon>
        <taxon>Kitasatospora</taxon>
    </lineage>
</organism>
<feature type="domain" description="HTH marR-type" evidence="2">
    <location>
        <begin position="26"/>
        <end position="155"/>
    </location>
</feature>
<comment type="caution">
    <text evidence="3">The sequence shown here is derived from an EMBL/GenBank/DDBJ whole genome shotgun (WGS) entry which is preliminary data.</text>
</comment>
<dbReference type="InterPro" id="IPR000835">
    <property type="entry name" value="HTH_MarR-typ"/>
</dbReference>
<dbReference type="PRINTS" id="PR00598">
    <property type="entry name" value="HTHMARR"/>
</dbReference>
<protein>
    <submittedName>
        <fullName evidence="3">MarR family transcriptional regulator</fullName>
    </submittedName>
</protein>
<accession>A0A919FCC2</accession>
<name>A0A919FCC2_9ACTN</name>
<reference evidence="3" key="1">
    <citation type="journal article" date="2014" name="Int. J. Syst. Evol. Microbiol.">
        <title>Complete genome sequence of Corynebacterium casei LMG S-19264T (=DSM 44701T), isolated from a smear-ripened cheese.</title>
        <authorList>
            <consortium name="US DOE Joint Genome Institute (JGI-PGF)"/>
            <person name="Walter F."/>
            <person name="Albersmeier A."/>
            <person name="Kalinowski J."/>
            <person name="Ruckert C."/>
        </authorList>
    </citation>
    <scope>NUCLEOTIDE SEQUENCE</scope>
    <source>
        <strain evidence="3">JCM 4646</strain>
    </source>
</reference>
<dbReference type="Proteomes" id="UP000617734">
    <property type="component" value="Unassembled WGS sequence"/>
</dbReference>
<evidence type="ECO:0000256" key="1">
    <source>
        <dbReference type="SAM" id="MobiDB-lite"/>
    </source>
</evidence>
<dbReference type="InterPro" id="IPR036388">
    <property type="entry name" value="WH-like_DNA-bd_sf"/>
</dbReference>
<proteinExistence type="predicted"/>
<dbReference type="PANTHER" id="PTHR33164:SF89">
    <property type="entry name" value="MARR FAMILY REGULATORY PROTEIN"/>
    <property type="match status" value="1"/>
</dbReference>
<dbReference type="InterPro" id="IPR039422">
    <property type="entry name" value="MarR/SlyA-like"/>
</dbReference>
<keyword evidence="4" id="KW-1185">Reference proteome</keyword>
<dbReference type="GO" id="GO:0006950">
    <property type="term" value="P:response to stress"/>
    <property type="evidence" value="ECO:0007669"/>
    <property type="project" value="TreeGrafter"/>
</dbReference>
<feature type="region of interest" description="Disordered" evidence="1">
    <location>
        <begin position="1"/>
        <end position="25"/>
    </location>
</feature>
<dbReference type="Pfam" id="PF12802">
    <property type="entry name" value="MarR_2"/>
    <property type="match status" value="1"/>
</dbReference>
<dbReference type="PANTHER" id="PTHR33164">
    <property type="entry name" value="TRANSCRIPTIONAL REGULATOR, MARR FAMILY"/>
    <property type="match status" value="1"/>
</dbReference>
<dbReference type="GeneID" id="95351048"/>
<evidence type="ECO:0000259" key="2">
    <source>
        <dbReference type="PROSITE" id="PS50995"/>
    </source>
</evidence>
<evidence type="ECO:0000313" key="4">
    <source>
        <dbReference type="Proteomes" id="UP000617734"/>
    </source>
</evidence>
<dbReference type="PROSITE" id="PS50995">
    <property type="entry name" value="HTH_MARR_2"/>
    <property type="match status" value="1"/>
</dbReference>
<dbReference type="EMBL" id="BNBO01000002">
    <property type="protein sequence ID" value="GHH60455.1"/>
    <property type="molecule type" value="Genomic_DNA"/>
</dbReference>
<reference evidence="3" key="2">
    <citation type="submission" date="2020-09" db="EMBL/GenBank/DDBJ databases">
        <authorList>
            <person name="Sun Q."/>
            <person name="Ohkuma M."/>
        </authorList>
    </citation>
    <scope>NUCLEOTIDE SEQUENCE</scope>
    <source>
        <strain evidence="3">JCM 4646</strain>
    </source>
</reference>
<gene>
    <name evidence="3" type="primary">slyA</name>
    <name evidence="3" type="ORF">GCM10018781_05170</name>
</gene>